<gene>
    <name evidence="2" type="ORF">FHS41_000900</name>
</gene>
<feature type="region of interest" description="Disordered" evidence="1">
    <location>
        <begin position="172"/>
        <end position="202"/>
    </location>
</feature>
<comment type="caution">
    <text evidence="2">The sequence shown here is derived from an EMBL/GenBank/DDBJ whole genome shotgun (WGS) entry which is preliminary data.</text>
</comment>
<feature type="compositionally biased region" description="Basic and acidic residues" evidence="1">
    <location>
        <begin position="51"/>
        <end position="62"/>
    </location>
</feature>
<proteinExistence type="predicted"/>
<evidence type="ECO:0000313" key="3">
    <source>
        <dbReference type="Proteomes" id="UP000572907"/>
    </source>
</evidence>
<evidence type="ECO:0000256" key="1">
    <source>
        <dbReference type="SAM" id="MobiDB-lite"/>
    </source>
</evidence>
<sequence length="231" mass="25194">MITGCDNPVDSEQEARKRRFDVLEATSQEEGPPQERCEPRQPSAVLRKSCGRADKSRSERPYRKAPIRPLDRSVRSAAPPRGRARRTTPSRTAASPSSPRCSSARQCTSRTSLLPVSAAAWPAVAGEERQCAEQRHGLPAWSLAGTPGTALFPLTHPAAPFPWPRPVRAAARPSATRRTAVRRSPSVPRPPCRRRPPDVGGDAAIKRRHQYSDGVTPLPAVPCTMPHVGCR</sequence>
<accession>A0A7W5EZG5</accession>
<protein>
    <submittedName>
        <fullName evidence="2">Uncharacterized protein</fullName>
    </submittedName>
</protein>
<keyword evidence="3" id="KW-1185">Reference proteome</keyword>
<reference evidence="2 3" key="1">
    <citation type="submission" date="2020-08" db="EMBL/GenBank/DDBJ databases">
        <title>Genomic Encyclopedia of Type Strains, Phase III (KMG-III): the genomes of soil and plant-associated and newly described type strains.</title>
        <authorList>
            <person name="Whitman W."/>
        </authorList>
    </citation>
    <scope>NUCLEOTIDE SEQUENCE [LARGE SCALE GENOMIC DNA]</scope>
    <source>
        <strain evidence="2 3">CECT 3237</strain>
    </source>
</reference>
<feature type="compositionally biased region" description="Low complexity" evidence="1">
    <location>
        <begin position="172"/>
        <end position="186"/>
    </location>
</feature>
<feature type="compositionally biased region" description="Low complexity" evidence="1">
    <location>
        <begin position="89"/>
        <end position="105"/>
    </location>
</feature>
<dbReference type="Proteomes" id="UP000572907">
    <property type="component" value="Unassembled WGS sequence"/>
</dbReference>
<dbReference type="EMBL" id="JACHXE010000001">
    <property type="protein sequence ID" value="MBB3074431.1"/>
    <property type="molecule type" value="Genomic_DNA"/>
</dbReference>
<dbReference type="AlphaFoldDB" id="A0A7W5EZG5"/>
<feature type="region of interest" description="Disordered" evidence="1">
    <location>
        <begin position="1"/>
        <end position="107"/>
    </location>
</feature>
<organism evidence="2 3">
    <name type="scientific">Streptomyces violarus</name>
    <dbReference type="NCBI Taxonomy" id="67380"/>
    <lineage>
        <taxon>Bacteria</taxon>
        <taxon>Bacillati</taxon>
        <taxon>Actinomycetota</taxon>
        <taxon>Actinomycetes</taxon>
        <taxon>Kitasatosporales</taxon>
        <taxon>Streptomycetaceae</taxon>
        <taxon>Streptomyces</taxon>
    </lineage>
</organism>
<evidence type="ECO:0000313" key="2">
    <source>
        <dbReference type="EMBL" id="MBB3074431.1"/>
    </source>
</evidence>
<name>A0A7W5EZG5_9ACTN</name>